<dbReference type="PANTHER" id="PTHR10730:SF45">
    <property type="entry name" value="PROCOLLAGEN-LYSINE,2-OXOGLUTARATE 5-DIOXYGENASE"/>
    <property type="match status" value="1"/>
</dbReference>
<name>A0ABD2NPK8_9CUCU</name>
<evidence type="ECO:0000259" key="2">
    <source>
        <dbReference type="Pfam" id="PF25342"/>
    </source>
</evidence>
<dbReference type="InterPro" id="IPR057589">
    <property type="entry name" value="GT_PLOD"/>
</dbReference>
<dbReference type="EMBL" id="JABFTP020000144">
    <property type="protein sequence ID" value="KAL3280590.1"/>
    <property type="molecule type" value="Genomic_DNA"/>
</dbReference>
<dbReference type="Pfam" id="PF25342">
    <property type="entry name" value="GT_PLOD"/>
    <property type="match status" value="1"/>
</dbReference>
<organism evidence="3 4">
    <name type="scientific">Cryptolaemus montrouzieri</name>
    <dbReference type="NCBI Taxonomy" id="559131"/>
    <lineage>
        <taxon>Eukaryota</taxon>
        <taxon>Metazoa</taxon>
        <taxon>Ecdysozoa</taxon>
        <taxon>Arthropoda</taxon>
        <taxon>Hexapoda</taxon>
        <taxon>Insecta</taxon>
        <taxon>Pterygota</taxon>
        <taxon>Neoptera</taxon>
        <taxon>Endopterygota</taxon>
        <taxon>Coleoptera</taxon>
        <taxon>Polyphaga</taxon>
        <taxon>Cucujiformia</taxon>
        <taxon>Coccinelloidea</taxon>
        <taxon>Coccinellidae</taxon>
        <taxon>Scymninae</taxon>
        <taxon>Scymnini</taxon>
        <taxon>Cryptolaemus</taxon>
    </lineage>
</organism>
<reference evidence="3 4" key="1">
    <citation type="journal article" date="2021" name="BMC Biol.">
        <title>Horizontally acquired antibacterial genes associated with adaptive radiation of ladybird beetles.</title>
        <authorList>
            <person name="Li H.S."/>
            <person name="Tang X.F."/>
            <person name="Huang Y.H."/>
            <person name="Xu Z.Y."/>
            <person name="Chen M.L."/>
            <person name="Du X.Y."/>
            <person name="Qiu B.Y."/>
            <person name="Chen P.T."/>
            <person name="Zhang W."/>
            <person name="Slipinski A."/>
            <person name="Escalona H.E."/>
            <person name="Waterhouse R.M."/>
            <person name="Zwick A."/>
            <person name="Pang H."/>
        </authorList>
    </citation>
    <scope>NUCLEOTIDE SEQUENCE [LARGE SCALE GENOMIC DNA]</scope>
    <source>
        <strain evidence="3">SYSU2018</strain>
    </source>
</reference>
<feature type="chain" id="PRO_5044788341" description="PLOD1-3-like GT domain-containing protein" evidence="1">
    <location>
        <begin position="20"/>
        <end position="445"/>
    </location>
</feature>
<dbReference type="PANTHER" id="PTHR10730">
    <property type="entry name" value="PROCOLLAGEN-LYSINE,2-OXOGLUTARATE 5-DIOXYGENASE/GLYCOSYLTRANSFERASE 25 FAMILY MEMBER"/>
    <property type="match status" value="1"/>
</dbReference>
<dbReference type="Proteomes" id="UP001516400">
    <property type="component" value="Unassembled WGS sequence"/>
</dbReference>
<keyword evidence="4" id="KW-1185">Reference proteome</keyword>
<feature type="signal peptide" evidence="1">
    <location>
        <begin position="1"/>
        <end position="19"/>
    </location>
</feature>
<dbReference type="AlphaFoldDB" id="A0ABD2NPK8"/>
<protein>
    <recommendedName>
        <fullName evidence="2">PLOD1-3-like GT domain-containing protein</fullName>
    </recommendedName>
</protein>
<sequence>MNQLQYLFVFLTLFSYISCEFNKDDVLVFTVATEETDGFQRYKISAEEYGIEPIILGFGEEWKGGDILNKPAGGWKINLLKKALKDYKDQNKIALFTDSYDVIFLNDLEKIVEKFKTFDAKVVFGAEVFAWPDPALAEKYPEVKEGKRFLNSGMYIGYVEQLLQLLERETLEDTDDDQRFFTKAYLDEEFRKDIGLKLDHKSEIFMNLNGAENEAQIIDVQTKEAEKYKLKNVVTHTEPMILHGNGPSKRTSLNYIGNYLPNAWNSKDGCIYCKIGQFELSQIKEEELPLVLLALFIEFPTPFLEEQLLKVASLKYPKNRIHIFVHNSVKYHIDHVSTFVDAYTPEYLSVKEAKPDDGITEWAARDLALDHCVSTKCDYLFVVDSVAHLDNPHTLKLLIEQNRTVVAPIMVRHNKVWSNFWGALTTDGFYSRSNDYMDIVHNEKR</sequence>
<feature type="domain" description="PLOD1-3-like GT" evidence="2">
    <location>
        <begin position="23"/>
        <end position="270"/>
    </location>
</feature>
<comment type="caution">
    <text evidence="3">The sequence shown here is derived from an EMBL/GenBank/DDBJ whole genome shotgun (WGS) entry which is preliminary data.</text>
</comment>
<evidence type="ECO:0000313" key="3">
    <source>
        <dbReference type="EMBL" id="KAL3280590.1"/>
    </source>
</evidence>
<gene>
    <name evidence="3" type="ORF">HHI36_003822</name>
</gene>
<keyword evidence="1" id="KW-0732">Signal</keyword>
<dbReference type="InterPro" id="IPR050757">
    <property type="entry name" value="Collagen_mod_GT25"/>
</dbReference>
<accession>A0ABD2NPK8</accession>
<evidence type="ECO:0000313" key="4">
    <source>
        <dbReference type="Proteomes" id="UP001516400"/>
    </source>
</evidence>
<evidence type="ECO:0000256" key="1">
    <source>
        <dbReference type="SAM" id="SignalP"/>
    </source>
</evidence>
<proteinExistence type="predicted"/>